<protein>
    <recommendedName>
        <fullName evidence="4">Type 1 capsular polysaccharide biosynthesis protein J</fullName>
    </recommendedName>
</protein>
<evidence type="ECO:0000313" key="2">
    <source>
        <dbReference type="EMBL" id="MBB4098114.1"/>
    </source>
</evidence>
<dbReference type="Pfam" id="PF19883">
    <property type="entry name" value="DUF6356"/>
    <property type="match status" value="1"/>
</dbReference>
<dbReference type="InterPro" id="IPR045936">
    <property type="entry name" value="DUF6356"/>
</dbReference>
<name>A0A7W6JRA8_9SPHN</name>
<keyword evidence="3" id="KW-1185">Reference proteome</keyword>
<accession>A0A7W6JRA8</accession>
<dbReference type="Proteomes" id="UP000557392">
    <property type="component" value="Unassembled WGS sequence"/>
</dbReference>
<organism evidence="2 3">
    <name type="scientific">Sphingomonas kyeonggiensis</name>
    <dbReference type="NCBI Taxonomy" id="1268553"/>
    <lineage>
        <taxon>Bacteria</taxon>
        <taxon>Pseudomonadati</taxon>
        <taxon>Pseudomonadota</taxon>
        <taxon>Alphaproteobacteria</taxon>
        <taxon>Sphingomonadales</taxon>
        <taxon>Sphingomonadaceae</taxon>
        <taxon>Sphingomonas</taxon>
    </lineage>
</organism>
<dbReference type="RefSeq" id="WP_425506536.1">
    <property type="nucleotide sequence ID" value="NZ_JACIEH010000001.1"/>
</dbReference>
<comment type="caution">
    <text evidence="2">The sequence shown here is derived from an EMBL/GenBank/DDBJ whole genome shotgun (WGS) entry which is preliminary data.</text>
</comment>
<evidence type="ECO:0000256" key="1">
    <source>
        <dbReference type="SAM" id="Phobius"/>
    </source>
</evidence>
<gene>
    <name evidence="2" type="ORF">GGR46_001647</name>
</gene>
<feature type="transmembrane region" description="Helical" evidence="1">
    <location>
        <begin position="30"/>
        <end position="52"/>
    </location>
</feature>
<reference evidence="2 3" key="1">
    <citation type="submission" date="2020-08" db="EMBL/GenBank/DDBJ databases">
        <title>Genomic Encyclopedia of Type Strains, Phase IV (KMG-IV): sequencing the most valuable type-strain genomes for metagenomic binning, comparative biology and taxonomic classification.</title>
        <authorList>
            <person name="Goeker M."/>
        </authorList>
    </citation>
    <scope>NUCLEOTIDE SEQUENCE [LARGE SCALE GENOMIC DNA]</scope>
    <source>
        <strain evidence="2 3">DSM 101806</strain>
    </source>
</reference>
<proteinExistence type="predicted"/>
<dbReference type="EMBL" id="JACIEH010000001">
    <property type="protein sequence ID" value="MBB4098114.1"/>
    <property type="molecule type" value="Genomic_DNA"/>
</dbReference>
<dbReference type="AlphaFoldDB" id="A0A7W6JRA8"/>
<evidence type="ECO:0008006" key="4">
    <source>
        <dbReference type="Google" id="ProtNLM"/>
    </source>
</evidence>
<evidence type="ECO:0000313" key="3">
    <source>
        <dbReference type="Proteomes" id="UP000557392"/>
    </source>
</evidence>
<sequence>MAAMFERFFLSHPRAVGESYGEHAATAARFGFTMIIGGAACVVHAIFPALFVRTASDAVKRLYAQMMARQPGMNAKPLAHQQPEWQIEYEI</sequence>
<keyword evidence="1" id="KW-0812">Transmembrane</keyword>
<keyword evidence="1" id="KW-0472">Membrane</keyword>
<keyword evidence="1" id="KW-1133">Transmembrane helix</keyword>